<name>A0A9W8IGF7_9FUNG</name>
<reference evidence="2" key="1">
    <citation type="submission" date="2022-07" db="EMBL/GenBank/DDBJ databases">
        <title>Phylogenomic reconstructions and comparative analyses of Kickxellomycotina fungi.</title>
        <authorList>
            <person name="Reynolds N.K."/>
            <person name="Stajich J.E."/>
            <person name="Barry K."/>
            <person name="Grigoriev I.V."/>
            <person name="Crous P."/>
            <person name="Smith M.E."/>
        </authorList>
    </citation>
    <scope>NUCLEOTIDE SEQUENCE</scope>
    <source>
        <strain evidence="2">RSA 476</strain>
    </source>
</reference>
<protein>
    <submittedName>
        <fullName evidence="2">Uncharacterized protein</fullName>
    </submittedName>
</protein>
<dbReference type="AlphaFoldDB" id="A0A9W8IGF7"/>
<feature type="transmembrane region" description="Helical" evidence="1">
    <location>
        <begin position="129"/>
        <end position="150"/>
    </location>
</feature>
<proteinExistence type="predicted"/>
<evidence type="ECO:0000256" key="1">
    <source>
        <dbReference type="SAM" id="Phobius"/>
    </source>
</evidence>
<keyword evidence="3" id="KW-1185">Reference proteome</keyword>
<keyword evidence="1" id="KW-0812">Transmembrane</keyword>
<keyword evidence="1" id="KW-0472">Membrane</keyword>
<sequence length="151" mass="15561">MFNSCAYSDWGCKCAAQRTIASCFNNCPDDDGRVAQEGQVKVYCNAAMRVEEEKSVVASQSQAARTSIAAPARAKAVPSLVEVGEKVGAEEKGSAALTMAQAALGTTQSLAKVDRANQGSMTIAVDNSAVLRGVSNLVAVVAVSVVGMMLA</sequence>
<accession>A0A9W8IGF7</accession>
<gene>
    <name evidence="2" type="ORF">GGH94_003803</name>
</gene>
<comment type="caution">
    <text evidence="2">The sequence shown here is derived from an EMBL/GenBank/DDBJ whole genome shotgun (WGS) entry which is preliminary data.</text>
</comment>
<dbReference type="Proteomes" id="UP001140074">
    <property type="component" value="Unassembled WGS sequence"/>
</dbReference>
<organism evidence="2 3">
    <name type="scientific">Coemansia aciculifera</name>
    <dbReference type="NCBI Taxonomy" id="417176"/>
    <lineage>
        <taxon>Eukaryota</taxon>
        <taxon>Fungi</taxon>
        <taxon>Fungi incertae sedis</taxon>
        <taxon>Zoopagomycota</taxon>
        <taxon>Kickxellomycotina</taxon>
        <taxon>Kickxellomycetes</taxon>
        <taxon>Kickxellales</taxon>
        <taxon>Kickxellaceae</taxon>
        <taxon>Coemansia</taxon>
    </lineage>
</organism>
<dbReference type="EMBL" id="JANBUY010000135">
    <property type="protein sequence ID" value="KAJ2863139.1"/>
    <property type="molecule type" value="Genomic_DNA"/>
</dbReference>
<evidence type="ECO:0000313" key="3">
    <source>
        <dbReference type="Proteomes" id="UP001140074"/>
    </source>
</evidence>
<evidence type="ECO:0000313" key="2">
    <source>
        <dbReference type="EMBL" id="KAJ2863139.1"/>
    </source>
</evidence>
<keyword evidence="1" id="KW-1133">Transmembrane helix</keyword>